<evidence type="ECO:0000313" key="1">
    <source>
        <dbReference type="EMBL" id="RUP43046.1"/>
    </source>
</evidence>
<comment type="caution">
    <text evidence="1">The sequence shown here is derived from an EMBL/GenBank/DDBJ whole genome shotgun (WGS) entry which is preliminary data.</text>
</comment>
<protein>
    <submittedName>
        <fullName evidence="1">Uncharacterized protein</fullName>
    </submittedName>
</protein>
<evidence type="ECO:0000313" key="2">
    <source>
        <dbReference type="Proteomes" id="UP000268093"/>
    </source>
</evidence>
<proteinExistence type="predicted"/>
<name>A0A433CWT7_9FUNG</name>
<accession>A0A433CWT7</accession>
<gene>
    <name evidence="1" type="ORF">BC936DRAFT_137711</name>
</gene>
<reference evidence="1 2" key="1">
    <citation type="journal article" date="2018" name="New Phytol.">
        <title>Phylogenomics of Endogonaceae and evolution of mycorrhizas within Mucoromycota.</title>
        <authorList>
            <person name="Chang Y."/>
            <person name="Desiro A."/>
            <person name="Na H."/>
            <person name="Sandor L."/>
            <person name="Lipzen A."/>
            <person name="Clum A."/>
            <person name="Barry K."/>
            <person name="Grigoriev I.V."/>
            <person name="Martin F.M."/>
            <person name="Stajich J.E."/>
            <person name="Smith M.E."/>
            <person name="Bonito G."/>
            <person name="Spatafora J.W."/>
        </authorList>
    </citation>
    <scope>NUCLEOTIDE SEQUENCE [LARGE SCALE GENOMIC DNA]</scope>
    <source>
        <strain evidence="1 2">GMNB39</strain>
    </source>
</reference>
<sequence>MGTVGGFVLVDKFACNRIKRFVRGSVIRFARGSVIRFARGRVEGFARCGIIGFARGRIIRFARGRVERFARGRIERFARGRVERFARGGVQGFAHSRRGRFAWRVNGVEIALLVDTGIRSRKRPGSRAEILQGPAGADIITVGSEGSADAEGAARLGLDVLDQGGDDVELLSAGTTPEILGLVGRRGEVLLERGRGLKLSATEVAGKGATVPRS</sequence>
<organism evidence="1 2">
    <name type="scientific">Jimgerdemannia flammicorona</name>
    <dbReference type="NCBI Taxonomy" id="994334"/>
    <lineage>
        <taxon>Eukaryota</taxon>
        <taxon>Fungi</taxon>
        <taxon>Fungi incertae sedis</taxon>
        <taxon>Mucoromycota</taxon>
        <taxon>Mucoromycotina</taxon>
        <taxon>Endogonomycetes</taxon>
        <taxon>Endogonales</taxon>
        <taxon>Endogonaceae</taxon>
        <taxon>Jimgerdemannia</taxon>
    </lineage>
</organism>
<keyword evidence="2" id="KW-1185">Reference proteome</keyword>
<dbReference type="Proteomes" id="UP000268093">
    <property type="component" value="Unassembled WGS sequence"/>
</dbReference>
<dbReference type="AlphaFoldDB" id="A0A433CWT7"/>
<dbReference type="EMBL" id="RBNI01011867">
    <property type="protein sequence ID" value="RUP43046.1"/>
    <property type="molecule type" value="Genomic_DNA"/>
</dbReference>